<dbReference type="NCBIfam" id="TIGR00372">
    <property type="entry name" value="cas4"/>
    <property type="match status" value="1"/>
</dbReference>
<keyword evidence="8 9" id="KW-0464">Manganese</keyword>
<comment type="function">
    <text evidence="9">CRISPR (clustered regularly interspaced short palindromic repeat) is an adaptive immune system that provides protection against mobile genetic elements (viruses, transposable elements and conjugative plasmids). CRISPR clusters contain sequences complementary to antecedent mobile elements and target invading nucleic acids. CRISPR clusters are transcribed and processed into CRISPR RNA (crRNA).</text>
</comment>
<dbReference type="GO" id="GO:0051536">
    <property type="term" value="F:iron-sulfur cluster binding"/>
    <property type="evidence" value="ECO:0007669"/>
    <property type="project" value="UniProtKB-KW"/>
</dbReference>
<feature type="domain" description="DUF83" evidence="10">
    <location>
        <begin position="5"/>
        <end position="163"/>
    </location>
</feature>
<evidence type="ECO:0000256" key="3">
    <source>
        <dbReference type="ARBA" id="ARBA00022801"/>
    </source>
</evidence>
<evidence type="ECO:0000313" key="12">
    <source>
        <dbReference type="Proteomes" id="UP000526307"/>
    </source>
</evidence>
<evidence type="ECO:0000256" key="7">
    <source>
        <dbReference type="ARBA" id="ARBA00023118"/>
    </source>
</evidence>
<protein>
    <recommendedName>
        <fullName evidence="9">CRISPR-associated exonuclease Cas4</fullName>
        <ecNumber evidence="9">3.1.12.1</ecNumber>
    </recommendedName>
</protein>
<keyword evidence="4 9" id="KW-0269">Exonuclease</keyword>
<comment type="similarity">
    <text evidence="9">Belongs to the CRISPR-associated exonuclease Cas4 family.</text>
</comment>
<evidence type="ECO:0000256" key="8">
    <source>
        <dbReference type="ARBA" id="ARBA00023211"/>
    </source>
</evidence>
<sequence>MKAVTGAMIYYHYVCDRKLWYFSHQLDMEHTSDLVQIGKLIDEESYSREKKHIMVDDMISIDFLQSWRIVHEVKKSRSVEIASIWQLKYYMWILENKGIEIEKGILDFPKIKKREVVHLEDRDRKEIENTLDEIKRIVDMPQPPILARKKICSKCAYYEFCFI</sequence>
<dbReference type="EC" id="3.1.12.1" evidence="9"/>
<dbReference type="InterPro" id="IPR022765">
    <property type="entry name" value="Dna2/Cas4_DUF83"/>
</dbReference>
<organism evidence="11 12">
    <name type="scientific">Mogibacterium timidum</name>
    <dbReference type="NCBI Taxonomy" id="35519"/>
    <lineage>
        <taxon>Bacteria</taxon>
        <taxon>Bacillati</taxon>
        <taxon>Bacillota</taxon>
        <taxon>Clostridia</taxon>
        <taxon>Peptostreptococcales</taxon>
        <taxon>Anaerovoracaceae</taxon>
        <taxon>Mogibacterium</taxon>
    </lineage>
</organism>
<dbReference type="Gene3D" id="3.90.320.10">
    <property type="match status" value="1"/>
</dbReference>
<dbReference type="GO" id="GO:0004527">
    <property type="term" value="F:exonuclease activity"/>
    <property type="evidence" value="ECO:0007669"/>
    <property type="project" value="UniProtKB-KW"/>
</dbReference>
<dbReference type="Proteomes" id="UP000526307">
    <property type="component" value="Unassembled WGS sequence"/>
</dbReference>
<comment type="cofactor">
    <cofactor evidence="9">
        <name>iron-sulfur cluster</name>
        <dbReference type="ChEBI" id="CHEBI:30408"/>
    </cofactor>
</comment>
<keyword evidence="3 9" id="KW-0378">Hydrolase</keyword>
<comment type="caution">
    <text evidence="11">The sequence shown here is derived from an EMBL/GenBank/DDBJ whole genome shotgun (WGS) entry which is preliminary data.</text>
</comment>
<gene>
    <name evidence="11" type="primary">cas4</name>
    <name evidence="11" type="ORF">HW270_06030</name>
</gene>
<dbReference type="PANTHER" id="PTHR37168:SF1">
    <property type="entry name" value="CRISPR-ASSOCIATED EXONUCLEASE CAS4"/>
    <property type="match status" value="1"/>
</dbReference>
<evidence type="ECO:0000256" key="9">
    <source>
        <dbReference type="RuleBase" id="RU365022"/>
    </source>
</evidence>
<dbReference type="PANTHER" id="PTHR37168">
    <property type="entry name" value="CRISPR-ASSOCIATED EXONUCLEASE CAS4"/>
    <property type="match status" value="1"/>
</dbReference>
<proteinExistence type="inferred from homology"/>
<dbReference type="Pfam" id="PF01930">
    <property type="entry name" value="Cas_Cas4"/>
    <property type="match status" value="1"/>
</dbReference>
<keyword evidence="6 9" id="KW-0411">Iron-sulfur</keyword>
<keyword evidence="12" id="KW-1185">Reference proteome</keyword>
<dbReference type="InterPro" id="IPR011604">
    <property type="entry name" value="PDDEXK-like_dom_sf"/>
</dbReference>
<dbReference type="GO" id="GO:0046872">
    <property type="term" value="F:metal ion binding"/>
    <property type="evidence" value="ECO:0007669"/>
    <property type="project" value="UniProtKB-KW"/>
</dbReference>
<dbReference type="GO" id="GO:0051607">
    <property type="term" value="P:defense response to virus"/>
    <property type="evidence" value="ECO:0007669"/>
    <property type="project" value="UniProtKB-KW"/>
</dbReference>
<comment type="cofactor">
    <cofactor evidence="9">
        <name>Mg(2+)</name>
        <dbReference type="ChEBI" id="CHEBI:18420"/>
    </cofactor>
    <cofactor evidence="9">
        <name>Mn(2+)</name>
        <dbReference type="ChEBI" id="CHEBI:29035"/>
    </cofactor>
    <text evidence="9">Mg(2+) or Mn(2+) required for ssDNA cleavage activity.</text>
</comment>
<keyword evidence="1 9" id="KW-0540">Nuclease</keyword>
<dbReference type="InterPro" id="IPR013343">
    <property type="entry name" value="CRISPR-assoc_prot_Cas4"/>
</dbReference>
<evidence type="ECO:0000256" key="4">
    <source>
        <dbReference type="ARBA" id="ARBA00022839"/>
    </source>
</evidence>
<evidence type="ECO:0000259" key="10">
    <source>
        <dbReference type="Pfam" id="PF01930"/>
    </source>
</evidence>
<evidence type="ECO:0000256" key="1">
    <source>
        <dbReference type="ARBA" id="ARBA00022722"/>
    </source>
</evidence>
<keyword evidence="5 9" id="KW-0408">Iron</keyword>
<evidence type="ECO:0000313" key="11">
    <source>
        <dbReference type="EMBL" id="NWO23620.1"/>
    </source>
</evidence>
<evidence type="ECO:0000256" key="5">
    <source>
        <dbReference type="ARBA" id="ARBA00023004"/>
    </source>
</evidence>
<reference evidence="11 12" key="1">
    <citation type="submission" date="2020-06" db="EMBL/GenBank/DDBJ databases">
        <title>Mogibacterium timidum strain W9173 genomic sequence.</title>
        <authorList>
            <person name="Wade W.G."/>
            <person name="Johnston C.D."/>
            <person name="Chen T."/>
            <person name="Dewhirst F.E."/>
        </authorList>
    </citation>
    <scope>NUCLEOTIDE SEQUENCE [LARGE SCALE GENOMIC DNA]</scope>
    <source>
        <strain evidence="11 12">W9173</strain>
    </source>
</reference>
<dbReference type="RefSeq" id="WP_009643614.1">
    <property type="nucleotide sequence ID" value="NZ_JABXYR010000002.1"/>
</dbReference>
<accession>A0A7Y8VSR6</accession>
<evidence type="ECO:0000256" key="2">
    <source>
        <dbReference type="ARBA" id="ARBA00022723"/>
    </source>
</evidence>
<keyword evidence="2 9" id="KW-0479">Metal-binding</keyword>
<keyword evidence="7 9" id="KW-0051">Antiviral defense</keyword>
<dbReference type="EMBL" id="JABXYR010000002">
    <property type="protein sequence ID" value="NWO23620.1"/>
    <property type="molecule type" value="Genomic_DNA"/>
</dbReference>
<dbReference type="AlphaFoldDB" id="A0A7Y8VSR6"/>
<evidence type="ECO:0000256" key="6">
    <source>
        <dbReference type="ARBA" id="ARBA00023014"/>
    </source>
</evidence>
<name>A0A7Y8VSR6_9FIRM</name>